<dbReference type="GO" id="GO:0003779">
    <property type="term" value="F:actin binding"/>
    <property type="evidence" value="ECO:0007669"/>
    <property type="project" value="InterPro"/>
</dbReference>
<protein>
    <submittedName>
        <fullName evidence="2">76_t:CDS:1</fullName>
    </submittedName>
</protein>
<evidence type="ECO:0000313" key="3">
    <source>
        <dbReference type="Proteomes" id="UP001153678"/>
    </source>
</evidence>
<sequence>MSWDSYFDETSPNQYRFLGFYKHRQNQQNFTFSFRKEADILRKSLDLLIKDNRSEDIKKEGVKLTQLRWKPSCFPPYGLLVRCGLPQAVWETPSSPEKGLNSHNYGGNLIAFYLMVFLSVVKHRFHNEDVNNFWNEIELMYNNKEKQRLESERSVRTKQCHVNISNKTQCMMENIAEETAEAHLATTKKRSTGKRKSICYSHSHTESSKEEDHSSDPDYIEKPRRNKKPRSNRSRRKVERDGMDKDDIIEETSEDKNTPSSAQLTMTSNISEDTTLVETSPSTLQAQPTITSLNNSEDIAQSTPQQTPTSFDMSEYFSTSRESTPCPVVQPTQQVLINTPNKPVVTKVMCDKYSPYLVCVFSATINHVKETIDEGTYREIEKLFLMKNRLVLQESFVKKLESIFETDYAKIESKIINETIVEGDNQSEVARFNFFVRYTLLDFTANFKYRLPRVLDRDMSERTFIVECLSPIFRAFRNAFPEIKYDWIEKNVTSIREANNMFAVDISPRKTDLFVVRLSDGMEILNTEVSGPPFKATISHTVGDVKKLLMMSICSLCRIFGNNLDCSAKDAKGIKTYNIQVVGDRLTLFSVSITDQKKYLAVELASCMIPFSFDSISYYTKIFNFFAIIQAEFKEQEKLRKKIYSSISIENTERIRDWLYLPEDSFLYDLNPIPEDIDEILMI</sequence>
<accession>A0A9W4T6G0</accession>
<dbReference type="InterPro" id="IPR027310">
    <property type="entry name" value="Profilin_CS"/>
</dbReference>
<feature type="compositionally biased region" description="Basic and acidic residues" evidence="1">
    <location>
        <begin position="203"/>
        <end position="223"/>
    </location>
</feature>
<evidence type="ECO:0000256" key="1">
    <source>
        <dbReference type="SAM" id="MobiDB-lite"/>
    </source>
</evidence>
<name>A0A9W4T6G0_9GLOM</name>
<dbReference type="EMBL" id="CAMKVN010010078">
    <property type="protein sequence ID" value="CAI2193829.1"/>
    <property type="molecule type" value="Genomic_DNA"/>
</dbReference>
<comment type="caution">
    <text evidence="2">The sequence shown here is derived from an EMBL/GenBank/DDBJ whole genome shotgun (WGS) entry which is preliminary data.</text>
</comment>
<proteinExistence type="predicted"/>
<dbReference type="OrthoDB" id="2404656at2759"/>
<feature type="region of interest" description="Disordered" evidence="1">
    <location>
        <begin position="292"/>
        <end position="311"/>
    </location>
</feature>
<reference evidence="2" key="1">
    <citation type="submission" date="2022-08" db="EMBL/GenBank/DDBJ databases">
        <authorList>
            <person name="Kallberg Y."/>
            <person name="Tangrot J."/>
            <person name="Rosling A."/>
        </authorList>
    </citation>
    <scope>NUCLEOTIDE SEQUENCE</scope>
    <source>
        <strain evidence="2">Wild A</strain>
    </source>
</reference>
<keyword evidence="3" id="KW-1185">Reference proteome</keyword>
<gene>
    <name evidence="2" type="ORF">FWILDA_LOCUS16272</name>
</gene>
<feature type="compositionally biased region" description="Basic residues" evidence="1">
    <location>
        <begin position="224"/>
        <end position="237"/>
    </location>
</feature>
<dbReference type="Proteomes" id="UP001153678">
    <property type="component" value="Unassembled WGS sequence"/>
</dbReference>
<feature type="compositionally biased region" description="Basic residues" evidence="1">
    <location>
        <begin position="186"/>
        <end position="197"/>
    </location>
</feature>
<dbReference type="AlphaFoldDB" id="A0A9W4T6G0"/>
<dbReference type="PROSITE" id="PS00414">
    <property type="entry name" value="PROFILIN"/>
    <property type="match status" value="1"/>
</dbReference>
<evidence type="ECO:0000313" key="2">
    <source>
        <dbReference type="EMBL" id="CAI2193829.1"/>
    </source>
</evidence>
<feature type="region of interest" description="Disordered" evidence="1">
    <location>
        <begin position="184"/>
        <end position="263"/>
    </location>
</feature>
<organism evidence="2 3">
    <name type="scientific">Funneliformis geosporum</name>
    <dbReference type="NCBI Taxonomy" id="1117311"/>
    <lineage>
        <taxon>Eukaryota</taxon>
        <taxon>Fungi</taxon>
        <taxon>Fungi incertae sedis</taxon>
        <taxon>Mucoromycota</taxon>
        <taxon>Glomeromycotina</taxon>
        <taxon>Glomeromycetes</taxon>
        <taxon>Glomerales</taxon>
        <taxon>Glomeraceae</taxon>
        <taxon>Funneliformis</taxon>
    </lineage>
</organism>